<keyword evidence="2" id="KW-0808">Transferase</keyword>
<dbReference type="GO" id="GO:0003968">
    <property type="term" value="F:RNA-directed RNA polymerase activity"/>
    <property type="evidence" value="ECO:0007669"/>
    <property type="project" value="UniProtKB-KW"/>
</dbReference>
<keyword evidence="4" id="KW-0693">Viral RNA replication</keyword>
<feature type="non-terminal residue" evidence="6">
    <location>
        <position position="223"/>
    </location>
</feature>
<dbReference type="Pfam" id="PF00978">
    <property type="entry name" value="RdRP_2"/>
    <property type="match status" value="1"/>
</dbReference>
<keyword evidence="1" id="KW-0696">RNA-directed RNA polymerase</keyword>
<feature type="domain" description="RdRp catalytic" evidence="5">
    <location>
        <begin position="28"/>
        <end position="137"/>
    </location>
</feature>
<sequence>CVTPIYVHSGLSPKDLSSFVLTHWDFNRESEEDDYTAYDQSQDKVFLVFETMLMNHFGIPQHLIDEYAEHKLCTHCQLSPTTLEVMRFSGEFGTFWFNTVCNIAYTHLKYDFPLQVPQMYAGDDLVVNSPRRENPAWKRIKHHFLLEGKPFRTYHPTFCSLAITPSGAFRNPRDLAYRMLHAEIRRLDETSGPSLAIDYRLMMDQLERAGADLVQPFADYVFA</sequence>
<evidence type="ECO:0000256" key="3">
    <source>
        <dbReference type="ARBA" id="ARBA00022695"/>
    </source>
</evidence>
<dbReference type="PROSITE" id="PS50507">
    <property type="entry name" value="RDRP_SSRNA_POS"/>
    <property type="match status" value="1"/>
</dbReference>
<evidence type="ECO:0000256" key="4">
    <source>
        <dbReference type="ARBA" id="ARBA00022953"/>
    </source>
</evidence>
<dbReference type="EMBL" id="HM852917">
    <property type="protein sequence ID" value="ADU86897.1"/>
    <property type="molecule type" value="Genomic_RNA"/>
</dbReference>
<reference evidence="6" key="1">
    <citation type="journal article" date="2011" name="Arch. Virol.">
        <title>Deep sequencing evidence from single grapevine plants reveals a virome dominated by mycoviruses.</title>
        <authorList>
            <person name="Al Rwahnih M."/>
            <person name="Daubert S."/>
            <person name="Urbez-Torres J.R."/>
            <person name="Cordero F."/>
            <person name="Rowhani A."/>
        </authorList>
    </citation>
    <scope>NUCLEOTIDE SEQUENCE</scope>
    <source>
        <strain evidence="6">Ctg 278</strain>
    </source>
</reference>
<dbReference type="SUPFAM" id="SSF56672">
    <property type="entry name" value="DNA/RNA polymerases"/>
    <property type="match status" value="1"/>
</dbReference>
<dbReference type="InterPro" id="IPR007094">
    <property type="entry name" value="RNA-dir_pol_PSvirus"/>
</dbReference>
<dbReference type="InterPro" id="IPR001788">
    <property type="entry name" value="RNA-dep_RNA_pol_alsuvir"/>
</dbReference>
<keyword evidence="3" id="KW-0548">Nucleotidyltransferase</keyword>
<accession>E9LEV2</accession>
<evidence type="ECO:0000259" key="5">
    <source>
        <dbReference type="PROSITE" id="PS50507"/>
    </source>
</evidence>
<evidence type="ECO:0000256" key="2">
    <source>
        <dbReference type="ARBA" id="ARBA00022679"/>
    </source>
</evidence>
<evidence type="ECO:0000313" key="6">
    <source>
        <dbReference type="EMBL" id="ADU86897.1"/>
    </source>
</evidence>
<name>E9LEV2_9VIRU</name>
<organism evidence="6">
    <name type="scientific">Grapevine associated Gammaflexiviridae-1</name>
    <dbReference type="NCBI Taxonomy" id="942730"/>
    <lineage>
        <taxon>Viruses</taxon>
        <taxon>Riboviria</taxon>
        <taxon>Orthornavirae</taxon>
        <taxon>Kitrinoviricota</taxon>
        <taxon>Alsuviricetes</taxon>
        <taxon>Tymovirales</taxon>
        <taxon>Gammaflexiviridae</taxon>
    </lineage>
</organism>
<protein>
    <submittedName>
        <fullName evidence="6">Replicase</fullName>
    </submittedName>
</protein>
<dbReference type="GO" id="GO:0039694">
    <property type="term" value="P:viral RNA genome replication"/>
    <property type="evidence" value="ECO:0007669"/>
    <property type="project" value="InterPro"/>
</dbReference>
<dbReference type="GO" id="GO:0003723">
    <property type="term" value="F:RNA binding"/>
    <property type="evidence" value="ECO:0007669"/>
    <property type="project" value="InterPro"/>
</dbReference>
<evidence type="ECO:0000256" key="1">
    <source>
        <dbReference type="ARBA" id="ARBA00022484"/>
    </source>
</evidence>
<feature type="non-terminal residue" evidence="6">
    <location>
        <position position="1"/>
    </location>
</feature>
<dbReference type="InterPro" id="IPR043502">
    <property type="entry name" value="DNA/RNA_pol_sf"/>
</dbReference>
<dbReference type="GO" id="GO:0006351">
    <property type="term" value="P:DNA-templated transcription"/>
    <property type="evidence" value="ECO:0007669"/>
    <property type="project" value="InterPro"/>
</dbReference>
<proteinExistence type="predicted"/>